<evidence type="ECO:0000313" key="9">
    <source>
        <dbReference type="Proteomes" id="UP000835052"/>
    </source>
</evidence>
<dbReference type="Gene3D" id="3.30.780.10">
    <property type="entry name" value="SUI1-like domain"/>
    <property type="match status" value="1"/>
</dbReference>
<evidence type="ECO:0000313" key="8">
    <source>
        <dbReference type="EMBL" id="CAD6186983.1"/>
    </source>
</evidence>
<dbReference type="OrthoDB" id="19439at2759"/>
<protein>
    <recommendedName>
        <fullName evidence="6">Large ribosomal subunit protein mL49</fullName>
    </recommendedName>
    <alternativeName>
        <fullName evidence="7">39S ribosomal protein L49, mitochondrial</fullName>
    </alternativeName>
</protein>
<comment type="similarity">
    <text evidence="2">Belongs to the mitochondrion-specific ribosomal protein mL49 family.</text>
</comment>
<dbReference type="InterPro" id="IPR007740">
    <property type="entry name" value="Ribosomal_mL49"/>
</dbReference>
<dbReference type="GO" id="GO:0006412">
    <property type="term" value="P:translation"/>
    <property type="evidence" value="ECO:0007669"/>
    <property type="project" value="InterPro"/>
</dbReference>
<dbReference type="Proteomes" id="UP000835052">
    <property type="component" value="Unassembled WGS sequence"/>
</dbReference>
<evidence type="ECO:0000256" key="5">
    <source>
        <dbReference type="ARBA" id="ARBA00023274"/>
    </source>
</evidence>
<keyword evidence="3" id="KW-0689">Ribosomal protein</keyword>
<accession>A0A8S1GW51</accession>
<sequence length="191" mass="22087">MISSIICRRILSVRAVTSLEVVKSFSSKEPEKKIWENPWEHALPKQEKTYPKVEEIAVDWSYVERLMPIEVVPEVPHHDSFPTASGWQPPSISSPNLSYHLRRRRDHLLPLYLERKRDLLNEKSLDFDYAELVVVRGVDGDVFACETDLRTFLESELSHPVATHVDELKGRIKVKGAPRSAIEKFFYSKGF</sequence>
<dbReference type="GO" id="GO:0005762">
    <property type="term" value="C:mitochondrial large ribosomal subunit"/>
    <property type="evidence" value="ECO:0007669"/>
    <property type="project" value="TreeGrafter"/>
</dbReference>
<comment type="subcellular location">
    <subcellularLocation>
        <location evidence="1">Mitochondrion</location>
    </subcellularLocation>
</comment>
<organism evidence="8 9">
    <name type="scientific">Caenorhabditis auriculariae</name>
    <dbReference type="NCBI Taxonomy" id="2777116"/>
    <lineage>
        <taxon>Eukaryota</taxon>
        <taxon>Metazoa</taxon>
        <taxon>Ecdysozoa</taxon>
        <taxon>Nematoda</taxon>
        <taxon>Chromadorea</taxon>
        <taxon>Rhabditida</taxon>
        <taxon>Rhabditina</taxon>
        <taxon>Rhabditomorpha</taxon>
        <taxon>Rhabditoidea</taxon>
        <taxon>Rhabditidae</taxon>
        <taxon>Peloderinae</taxon>
        <taxon>Caenorhabditis</taxon>
    </lineage>
</organism>
<keyword evidence="9" id="KW-1185">Reference proteome</keyword>
<evidence type="ECO:0000256" key="6">
    <source>
        <dbReference type="ARBA" id="ARBA00035191"/>
    </source>
</evidence>
<dbReference type="PANTHER" id="PTHR13477:SF0">
    <property type="entry name" value="LARGE RIBOSOMAL SUBUNIT PROTEIN ML49"/>
    <property type="match status" value="1"/>
</dbReference>
<evidence type="ECO:0000256" key="3">
    <source>
        <dbReference type="ARBA" id="ARBA00022980"/>
    </source>
</evidence>
<evidence type="ECO:0000256" key="2">
    <source>
        <dbReference type="ARBA" id="ARBA00005677"/>
    </source>
</evidence>
<evidence type="ECO:0000256" key="7">
    <source>
        <dbReference type="ARBA" id="ARBA00035545"/>
    </source>
</evidence>
<dbReference type="GO" id="GO:0003735">
    <property type="term" value="F:structural constituent of ribosome"/>
    <property type="evidence" value="ECO:0007669"/>
    <property type="project" value="InterPro"/>
</dbReference>
<gene>
    <name evidence="8" type="ORF">CAUJ_LOCUS2902</name>
</gene>
<dbReference type="AlphaFoldDB" id="A0A8S1GW51"/>
<evidence type="ECO:0000256" key="4">
    <source>
        <dbReference type="ARBA" id="ARBA00023128"/>
    </source>
</evidence>
<dbReference type="Pfam" id="PF05046">
    <property type="entry name" value="Img2"/>
    <property type="match status" value="1"/>
</dbReference>
<keyword evidence="5" id="KW-0687">Ribonucleoprotein</keyword>
<dbReference type="PANTHER" id="PTHR13477">
    <property type="entry name" value="MITOCHONDRIAL 39S RIBOSOMAL PROTEIN L49"/>
    <property type="match status" value="1"/>
</dbReference>
<proteinExistence type="inferred from homology"/>
<reference evidence="8" key="1">
    <citation type="submission" date="2020-10" db="EMBL/GenBank/DDBJ databases">
        <authorList>
            <person name="Kikuchi T."/>
        </authorList>
    </citation>
    <scope>NUCLEOTIDE SEQUENCE</scope>
    <source>
        <strain evidence="8">NKZ352</strain>
    </source>
</reference>
<evidence type="ECO:0000256" key="1">
    <source>
        <dbReference type="ARBA" id="ARBA00004173"/>
    </source>
</evidence>
<comment type="caution">
    <text evidence="8">The sequence shown here is derived from an EMBL/GenBank/DDBJ whole genome shotgun (WGS) entry which is preliminary data.</text>
</comment>
<dbReference type="FunFam" id="3.30.780.10:FF:000009">
    <property type="entry name" value="39S ribosomal protein L49, mitochondrial"/>
    <property type="match status" value="1"/>
</dbReference>
<keyword evidence="4" id="KW-0496">Mitochondrion</keyword>
<dbReference type="EMBL" id="CAJGYM010000005">
    <property type="protein sequence ID" value="CAD6186983.1"/>
    <property type="molecule type" value="Genomic_DNA"/>
</dbReference>
<name>A0A8S1GW51_9PELO</name>